<protein>
    <submittedName>
        <fullName evidence="2">Uncharacterized protein</fullName>
    </submittedName>
</protein>
<organism evidence="2 3">
    <name type="scientific">Lentinus tigrinus ALCF2SS1-6</name>
    <dbReference type="NCBI Taxonomy" id="1328759"/>
    <lineage>
        <taxon>Eukaryota</taxon>
        <taxon>Fungi</taxon>
        <taxon>Dikarya</taxon>
        <taxon>Basidiomycota</taxon>
        <taxon>Agaricomycotina</taxon>
        <taxon>Agaricomycetes</taxon>
        <taxon>Polyporales</taxon>
        <taxon>Polyporaceae</taxon>
        <taxon>Lentinus</taxon>
    </lineage>
</organism>
<evidence type="ECO:0000256" key="1">
    <source>
        <dbReference type="SAM" id="MobiDB-lite"/>
    </source>
</evidence>
<dbReference type="AlphaFoldDB" id="A0A5C2S8I6"/>
<dbReference type="EMBL" id="ML122267">
    <property type="protein sequence ID" value="RPD60040.1"/>
    <property type="molecule type" value="Genomic_DNA"/>
</dbReference>
<sequence>MVSSLACFAALPSHESITVRQPPSPAEPQPEQASRTSRPAYFASLAPAACSTKTASEAATPGRKGNASPARHVQDVRGLIRKCAQANVAVVSPWHVGGG</sequence>
<gene>
    <name evidence="2" type="ORF">L227DRAFT_104978</name>
</gene>
<accession>A0A5C2S8I6</accession>
<evidence type="ECO:0000313" key="2">
    <source>
        <dbReference type="EMBL" id="RPD60040.1"/>
    </source>
</evidence>
<proteinExistence type="predicted"/>
<dbReference type="Proteomes" id="UP000313359">
    <property type="component" value="Unassembled WGS sequence"/>
</dbReference>
<keyword evidence="3" id="KW-1185">Reference proteome</keyword>
<reference evidence="2" key="1">
    <citation type="journal article" date="2018" name="Genome Biol. Evol.">
        <title>Genomics and development of Lentinus tigrinus, a white-rot wood-decaying mushroom with dimorphic fruiting bodies.</title>
        <authorList>
            <person name="Wu B."/>
            <person name="Xu Z."/>
            <person name="Knudson A."/>
            <person name="Carlson A."/>
            <person name="Chen N."/>
            <person name="Kovaka S."/>
            <person name="LaButti K."/>
            <person name="Lipzen A."/>
            <person name="Pennachio C."/>
            <person name="Riley R."/>
            <person name="Schakwitz W."/>
            <person name="Umezawa K."/>
            <person name="Ohm R.A."/>
            <person name="Grigoriev I.V."/>
            <person name="Nagy L.G."/>
            <person name="Gibbons J."/>
            <person name="Hibbett D."/>
        </authorList>
    </citation>
    <scope>NUCLEOTIDE SEQUENCE [LARGE SCALE GENOMIC DNA]</scope>
    <source>
        <strain evidence="2">ALCF2SS1-6</strain>
    </source>
</reference>
<feature type="region of interest" description="Disordered" evidence="1">
    <location>
        <begin position="16"/>
        <end position="37"/>
    </location>
</feature>
<evidence type="ECO:0000313" key="3">
    <source>
        <dbReference type="Proteomes" id="UP000313359"/>
    </source>
</evidence>
<name>A0A5C2S8I6_9APHY</name>